<evidence type="ECO:0000256" key="6">
    <source>
        <dbReference type="ARBA" id="ARBA00022833"/>
    </source>
</evidence>
<dbReference type="Proteomes" id="UP001177023">
    <property type="component" value="Unassembled WGS sequence"/>
</dbReference>
<dbReference type="PROSITE" id="PS00031">
    <property type="entry name" value="NUCLEAR_REC_DBD_1"/>
    <property type="match status" value="1"/>
</dbReference>
<feature type="transmembrane region" description="Helical" evidence="18">
    <location>
        <begin position="732"/>
        <end position="749"/>
    </location>
</feature>
<keyword evidence="6" id="KW-0862">Zinc</keyword>
<dbReference type="Pfam" id="PF00105">
    <property type="entry name" value="zf-C4"/>
    <property type="match status" value="1"/>
</dbReference>
<evidence type="ECO:0000256" key="10">
    <source>
        <dbReference type="ARBA" id="ARBA00023125"/>
    </source>
</evidence>
<keyword evidence="10" id="KW-0238">DNA-binding</keyword>
<dbReference type="InterPro" id="IPR052499">
    <property type="entry name" value="C.elegans_NHRs"/>
</dbReference>
<dbReference type="SMART" id="SM00430">
    <property type="entry name" value="HOLI"/>
    <property type="match status" value="1"/>
</dbReference>
<feature type="compositionally biased region" description="Polar residues" evidence="17">
    <location>
        <begin position="894"/>
        <end position="911"/>
    </location>
</feature>
<evidence type="ECO:0000256" key="5">
    <source>
        <dbReference type="ARBA" id="ARBA00022771"/>
    </source>
</evidence>
<comment type="caution">
    <text evidence="21">The sequence shown here is derived from an EMBL/GenBank/DDBJ whole genome shotgun (WGS) entry which is preliminary data.</text>
</comment>
<evidence type="ECO:0000256" key="14">
    <source>
        <dbReference type="ARBA" id="ARBA00023242"/>
    </source>
</evidence>
<keyword evidence="15 16" id="KW-0407">Ion channel</keyword>
<feature type="transmembrane region" description="Helical" evidence="18">
    <location>
        <begin position="709"/>
        <end position="726"/>
    </location>
</feature>
<feature type="transmembrane region" description="Helical" evidence="18">
    <location>
        <begin position="770"/>
        <end position="790"/>
    </location>
</feature>
<feature type="domain" description="NR LBD" evidence="20">
    <location>
        <begin position="191"/>
        <end position="464"/>
    </location>
</feature>
<evidence type="ECO:0000256" key="7">
    <source>
        <dbReference type="ARBA" id="ARBA00022989"/>
    </source>
</evidence>
<dbReference type="GO" id="GO:0016020">
    <property type="term" value="C:membrane"/>
    <property type="evidence" value="ECO:0007669"/>
    <property type="project" value="UniProtKB-SubCell"/>
</dbReference>
<comment type="subcellular location">
    <subcellularLocation>
        <location evidence="1">Membrane</location>
        <topology evidence="1">Multi-pass membrane protein</topology>
    </subcellularLocation>
</comment>
<dbReference type="InterPro" id="IPR001628">
    <property type="entry name" value="Znf_hrmn_rcpt"/>
</dbReference>
<feature type="region of interest" description="Disordered" evidence="17">
    <location>
        <begin position="20"/>
        <end position="48"/>
    </location>
</feature>
<gene>
    <name evidence="21" type="ORF">MSPICULIGERA_LOCUS15243</name>
</gene>
<keyword evidence="7 18" id="KW-1133">Transmembrane helix</keyword>
<keyword evidence="9 16" id="KW-0406">Ion transport</keyword>
<dbReference type="InterPro" id="IPR013099">
    <property type="entry name" value="K_chnl_dom"/>
</dbReference>
<dbReference type="Gene3D" id="1.10.287.70">
    <property type="match status" value="1"/>
</dbReference>
<evidence type="ECO:0000256" key="13">
    <source>
        <dbReference type="ARBA" id="ARBA00023170"/>
    </source>
</evidence>
<dbReference type="Gene3D" id="1.10.565.10">
    <property type="entry name" value="Retinoid X Receptor"/>
    <property type="match status" value="1"/>
</dbReference>
<keyword evidence="14" id="KW-0539">Nucleus</keyword>
<feature type="transmembrane region" description="Helical" evidence="18">
    <location>
        <begin position="682"/>
        <end position="702"/>
    </location>
</feature>
<keyword evidence="11 18" id="KW-0472">Membrane</keyword>
<feature type="non-terminal residue" evidence="21">
    <location>
        <position position="1"/>
    </location>
</feature>
<evidence type="ECO:0000259" key="20">
    <source>
        <dbReference type="PROSITE" id="PS51843"/>
    </source>
</evidence>
<feature type="region of interest" description="Disordered" evidence="17">
    <location>
        <begin position="486"/>
        <end position="585"/>
    </location>
</feature>
<keyword evidence="8" id="KW-0805">Transcription regulation</keyword>
<protein>
    <submittedName>
        <fullName evidence="21">Uncharacterized protein</fullName>
    </submittedName>
</protein>
<feature type="region of interest" description="Disordered" evidence="17">
    <location>
        <begin position="894"/>
        <end position="918"/>
    </location>
</feature>
<name>A0AA36G2C3_9BILA</name>
<dbReference type="EMBL" id="CATQJA010002647">
    <property type="protein sequence ID" value="CAJ0576962.1"/>
    <property type="molecule type" value="Genomic_DNA"/>
</dbReference>
<evidence type="ECO:0000256" key="3">
    <source>
        <dbReference type="ARBA" id="ARBA00022692"/>
    </source>
</evidence>
<evidence type="ECO:0000256" key="15">
    <source>
        <dbReference type="ARBA" id="ARBA00023303"/>
    </source>
</evidence>
<keyword evidence="22" id="KW-1185">Reference proteome</keyword>
<dbReference type="SUPFAM" id="SSF81324">
    <property type="entry name" value="Voltage-gated potassium channels"/>
    <property type="match status" value="2"/>
</dbReference>
<evidence type="ECO:0000313" key="21">
    <source>
        <dbReference type="EMBL" id="CAJ0576962.1"/>
    </source>
</evidence>
<keyword evidence="2 16" id="KW-0813">Transport</keyword>
<dbReference type="InterPro" id="IPR035500">
    <property type="entry name" value="NHR-like_dom_sf"/>
</dbReference>
<evidence type="ECO:0000256" key="1">
    <source>
        <dbReference type="ARBA" id="ARBA00004141"/>
    </source>
</evidence>
<dbReference type="PROSITE" id="PS51843">
    <property type="entry name" value="NR_LBD"/>
    <property type="match status" value="1"/>
</dbReference>
<proteinExistence type="inferred from homology"/>
<dbReference type="GO" id="GO:0043565">
    <property type="term" value="F:sequence-specific DNA binding"/>
    <property type="evidence" value="ECO:0007669"/>
    <property type="project" value="InterPro"/>
</dbReference>
<dbReference type="InterPro" id="IPR013088">
    <property type="entry name" value="Znf_NHR/GATA"/>
</dbReference>
<dbReference type="Pfam" id="PF07885">
    <property type="entry name" value="Ion_trans_2"/>
    <property type="match status" value="2"/>
</dbReference>
<evidence type="ECO:0000256" key="8">
    <source>
        <dbReference type="ARBA" id="ARBA00023015"/>
    </source>
</evidence>
<dbReference type="PRINTS" id="PR00047">
    <property type="entry name" value="STROIDFINGER"/>
</dbReference>
<feature type="compositionally biased region" description="Polar residues" evidence="17">
    <location>
        <begin position="515"/>
        <end position="526"/>
    </location>
</feature>
<evidence type="ECO:0000256" key="16">
    <source>
        <dbReference type="RuleBase" id="RU003857"/>
    </source>
</evidence>
<evidence type="ECO:0000313" key="22">
    <source>
        <dbReference type="Proteomes" id="UP001177023"/>
    </source>
</evidence>
<evidence type="ECO:0000256" key="9">
    <source>
        <dbReference type="ARBA" id="ARBA00023065"/>
    </source>
</evidence>
<sequence length="978" mass="109916">MMLIKFFQALRMAKDGMEKPANPGLLAEDEPSPSTSAKSPEGPEEPVGGAGVALVSNCQLSPICTVCQKAPGRNNYGGICCSSCKIFFLRAATKGFEPVCRQLSKCQFIMNKCKGCRYARCLEVGMVPEMTGRREGCNRRTRAEVKLSRQGRTVNWRKGQARDHREISEESSVNSISPSLTLDRPLSMSPPLEKMVQSLMTLERYCLHEEDEQLSQEHIFNLEYNLDLQFVDVLTRQAPVCSRVPVGFANAKHMELRPTDILLRGIARLVLYMVDWFRATRQIWEISEESRTRFCASRVHILFPLIVAYYTYKYSYSECVCGLGYLFNLAECDPASNNTVFLSRMQEMIFEHIVEVFRELEFTEEEFVVLKNIVIFCNPITLNVSDADAQTIRQARQFYENMMVNLCRSQGSDPAQVRARVVRILELCQVLTNMGGFSKAFLTRKLLDDAPTFLSRLVAELHAHALQHSRAPSPILEVDDEASSVESVVAAPPQDPFPVQASSDTTDSKGLAAVASTSQDLPTSEPKSVESDSENQHHPAAARRSSFLGPRGLIARQISFGSPETGRRSRLTSETADDEKPPLSAPATMQNKLQFLGQHGGSFDDDQKAVEQYYENNHYSQVAGYVKKLDETLTVIANEIFVTIQQNATSFSEDSYIQLLQAEERFSGSAFEKANDESKMLWNYWSATFYSTNIFMTVGYGVIAPLTDLGRVITVIYAVIFIPISSVVCRDLGQWMLVGLTKLYARLLIRWRTARGVDTREDEDIVLPMKFAGLTAVVYWFFCALLTWYYDDIMGEPGTGMTYWASVYFSFITLTSVGLGDLMPNNVTRSPLQKVWYFLGLPVFKVVNRMTYVSLENGVFGTLTVLENKLEMWNQDDKVVPKFDRGMSNGASLPQTTLTGFPSDSENTVTSGKVRRRDSLRSRATVEEQEALNEHLNNFTVKSIKQFMQSRGDVYGGDFGRVKVTKAQLDSLKDDPKV</sequence>
<evidence type="ECO:0000256" key="4">
    <source>
        <dbReference type="ARBA" id="ARBA00022723"/>
    </source>
</evidence>
<evidence type="ECO:0000256" key="11">
    <source>
        <dbReference type="ARBA" id="ARBA00023136"/>
    </source>
</evidence>
<evidence type="ECO:0000256" key="17">
    <source>
        <dbReference type="SAM" id="MobiDB-lite"/>
    </source>
</evidence>
<reference evidence="21" key="1">
    <citation type="submission" date="2023-06" db="EMBL/GenBank/DDBJ databases">
        <authorList>
            <person name="Delattre M."/>
        </authorList>
    </citation>
    <scope>NUCLEOTIDE SEQUENCE</scope>
    <source>
        <strain evidence="21">AF72</strain>
    </source>
</reference>
<dbReference type="GO" id="GO:0005267">
    <property type="term" value="F:potassium channel activity"/>
    <property type="evidence" value="ECO:0007669"/>
    <property type="project" value="InterPro"/>
</dbReference>
<dbReference type="SUPFAM" id="SSF57716">
    <property type="entry name" value="Glucocorticoid receptor-like (DNA-binding domain)"/>
    <property type="match status" value="1"/>
</dbReference>
<feature type="transmembrane region" description="Helical" evidence="18">
    <location>
        <begin position="802"/>
        <end position="823"/>
    </location>
</feature>
<feature type="domain" description="Nuclear receptor" evidence="19">
    <location>
        <begin position="61"/>
        <end position="133"/>
    </location>
</feature>
<dbReference type="AlphaFoldDB" id="A0AA36G2C3"/>
<dbReference type="InterPro" id="IPR003280">
    <property type="entry name" value="2pore_dom_K_chnl"/>
</dbReference>
<feature type="compositionally biased region" description="Basic and acidic residues" evidence="17">
    <location>
        <begin position="527"/>
        <end position="537"/>
    </location>
</feature>
<organism evidence="21 22">
    <name type="scientific">Mesorhabditis spiculigera</name>
    <dbReference type="NCBI Taxonomy" id="96644"/>
    <lineage>
        <taxon>Eukaryota</taxon>
        <taxon>Metazoa</taxon>
        <taxon>Ecdysozoa</taxon>
        <taxon>Nematoda</taxon>
        <taxon>Chromadorea</taxon>
        <taxon>Rhabditida</taxon>
        <taxon>Rhabditina</taxon>
        <taxon>Rhabditomorpha</taxon>
        <taxon>Rhabditoidea</taxon>
        <taxon>Rhabditidae</taxon>
        <taxon>Mesorhabditinae</taxon>
        <taxon>Mesorhabditis</taxon>
    </lineage>
</organism>
<dbReference type="SMART" id="SM00399">
    <property type="entry name" value="ZnF_C4"/>
    <property type="match status" value="1"/>
</dbReference>
<evidence type="ECO:0000256" key="2">
    <source>
        <dbReference type="ARBA" id="ARBA00022448"/>
    </source>
</evidence>
<dbReference type="GO" id="GO:0008270">
    <property type="term" value="F:zinc ion binding"/>
    <property type="evidence" value="ECO:0007669"/>
    <property type="project" value="UniProtKB-KW"/>
</dbReference>
<evidence type="ECO:0000256" key="12">
    <source>
        <dbReference type="ARBA" id="ARBA00023163"/>
    </source>
</evidence>
<evidence type="ECO:0000259" key="19">
    <source>
        <dbReference type="PROSITE" id="PS51030"/>
    </source>
</evidence>
<dbReference type="GO" id="GO:0003700">
    <property type="term" value="F:DNA-binding transcription factor activity"/>
    <property type="evidence" value="ECO:0007669"/>
    <property type="project" value="InterPro"/>
</dbReference>
<keyword evidence="4" id="KW-0479">Metal-binding</keyword>
<dbReference type="InterPro" id="IPR000536">
    <property type="entry name" value="Nucl_hrmn_rcpt_lig-bd"/>
</dbReference>
<keyword evidence="12" id="KW-0804">Transcription</keyword>
<dbReference type="PRINTS" id="PR01333">
    <property type="entry name" value="2POREKCHANEL"/>
</dbReference>
<keyword evidence="13" id="KW-0675">Receptor</keyword>
<accession>A0AA36G2C3</accession>
<keyword evidence="3 16" id="KW-0812">Transmembrane</keyword>
<keyword evidence="5" id="KW-0863">Zinc-finger</keyword>
<evidence type="ECO:0000256" key="18">
    <source>
        <dbReference type="SAM" id="Phobius"/>
    </source>
</evidence>
<dbReference type="SUPFAM" id="SSF48508">
    <property type="entry name" value="Nuclear receptor ligand-binding domain"/>
    <property type="match status" value="1"/>
</dbReference>
<dbReference type="PROSITE" id="PS51030">
    <property type="entry name" value="NUCLEAR_REC_DBD_2"/>
    <property type="match status" value="1"/>
</dbReference>
<dbReference type="Pfam" id="PF00104">
    <property type="entry name" value="Hormone_recep"/>
    <property type="match status" value="1"/>
</dbReference>
<dbReference type="PANTHER" id="PTHR47630">
    <property type="entry name" value="NUCLEAR HORMONE RECEPTOR FAMILY-RELATED-RELATED"/>
    <property type="match status" value="1"/>
</dbReference>
<comment type="similarity">
    <text evidence="16">Belongs to the two pore domain potassium channel (TC 1.A.1.8) family.</text>
</comment>
<dbReference type="Gene3D" id="3.30.50.10">
    <property type="entry name" value="Erythroid Transcription Factor GATA-1, subunit A"/>
    <property type="match status" value="1"/>
</dbReference>